<evidence type="ECO:0000256" key="3">
    <source>
        <dbReference type="SAM" id="MobiDB-lite"/>
    </source>
</evidence>
<organism evidence="5 6">
    <name type="scientific">Chiloscyllium punctatum</name>
    <name type="common">Brownbanded bambooshark</name>
    <name type="synonym">Hemiscyllium punctatum</name>
    <dbReference type="NCBI Taxonomy" id="137246"/>
    <lineage>
        <taxon>Eukaryota</taxon>
        <taxon>Metazoa</taxon>
        <taxon>Chordata</taxon>
        <taxon>Craniata</taxon>
        <taxon>Vertebrata</taxon>
        <taxon>Chondrichthyes</taxon>
        <taxon>Elasmobranchii</taxon>
        <taxon>Galeomorphii</taxon>
        <taxon>Galeoidea</taxon>
        <taxon>Orectolobiformes</taxon>
        <taxon>Hemiscylliidae</taxon>
        <taxon>Chiloscyllium</taxon>
    </lineage>
</organism>
<evidence type="ECO:0000259" key="4">
    <source>
        <dbReference type="PROSITE" id="PS51304"/>
    </source>
</evidence>
<keyword evidence="1 2" id="KW-0430">Lectin</keyword>
<evidence type="ECO:0000256" key="2">
    <source>
        <dbReference type="RuleBase" id="RU102079"/>
    </source>
</evidence>
<keyword evidence="6" id="KW-1185">Reference proteome</keyword>
<dbReference type="SUPFAM" id="SSF49899">
    <property type="entry name" value="Concanavalin A-like lectins/glucanases"/>
    <property type="match status" value="1"/>
</dbReference>
<reference evidence="5 6" key="1">
    <citation type="journal article" date="2018" name="Nat. Ecol. Evol.">
        <title>Shark genomes provide insights into elasmobranch evolution and the origin of vertebrates.</title>
        <authorList>
            <person name="Hara Y"/>
            <person name="Yamaguchi K"/>
            <person name="Onimaru K"/>
            <person name="Kadota M"/>
            <person name="Koyanagi M"/>
            <person name="Keeley SD"/>
            <person name="Tatsumi K"/>
            <person name="Tanaka K"/>
            <person name="Motone F"/>
            <person name="Kageyama Y"/>
            <person name="Nozu R"/>
            <person name="Adachi N"/>
            <person name="Nishimura O"/>
            <person name="Nakagawa R"/>
            <person name="Tanegashima C"/>
            <person name="Kiyatake I"/>
            <person name="Matsumoto R"/>
            <person name="Murakumo K"/>
            <person name="Nishida K"/>
            <person name="Terakita A"/>
            <person name="Kuratani S"/>
            <person name="Sato K"/>
            <person name="Hyodo S Kuraku.S."/>
        </authorList>
    </citation>
    <scope>NUCLEOTIDE SEQUENCE [LARGE SCALE GENOMIC DNA]</scope>
</reference>
<dbReference type="SMART" id="SM00908">
    <property type="entry name" value="Gal-bind_lectin"/>
    <property type="match status" value="1"/>
</dbReference>
<feature type="domain" description="Galectin" evidence="4">
    <location>
        <begin position="175"/>
        <end position="307"/>
    </location>
</feature>
<protein>
    <recommendedName>
        <fullName evidence="2">Galectin</fullName>
    </recommendedName>
</protein>
<evidence type="ECO:0000313" key="5">
    <source>
        <dbReference type="EMBL" id="GCC32871.1"/>
    </source>
</evidence>
<feature type="compositionally biased region" description="Polar residues" evidence="3">
    <location>
        <begin position="96"/>
        <end position="106"/>
    </location>
</feature>
<name>A0A401SR48_CHIPU</name>
<gene>
    <name evidence="5" type="ORF">chiPu_0011335</name>
</gene>
<dbReference type="InterPro" id="IPR044156">
    <property type="entry name" value="Galectin-like"/>
</dbReference>
<dbReference type="PANTHER" id="PTHR11346">
    <property type="entry name" value="GALECTIN"/>
    <property type="match status" value="1"/>
</dbReference>
<proteinExistence type="predicted"/>
<dbReference type="Pfam" id="PF00337">
    <property type="entry name" value="Gal-bind_lectin"/>
    <property type="match status" value="1"/>
</dbReference>
<dbReference type="OMA" id="WPANPTW"/>
<dbReference type="AlphaFoldDB" id="A0A401SR48"/>
<accession>A0A401SR48</accession>
<dbReference type="PROSITE" id="PS51304">
    <property type="entry name" value="GALECTIN"/>
    <property type="match status" value="1"/>
</dbReference>
<comment type="caution">
    <text evidence="5">The sequence shown here is derived from an EMBL/GenBank/DDBJ whole genome shotgun (WGS) entry which is preliminary data.</text>
</comment>
<evidence type="ECO:0000256" key="1">
    <source>
        <dbReference type="ARBA" id="ARBA00022734"/>
    </source>
</evidence>
<sequence>MEQSRFRSFRGCICAVHNRACLNWICAATPGERQRSETPRALVERENSHLTECSLNQDSESFLLQQIHGRISCKYICVNFCQVKEQLEDALGPDFSNANKLQSGGVSPQPGWPNPQPGWPSPQPGWPSPQPGWPSPQSGWPSPQPGPGGQMPPASGSPGAPNQPGQGYATLPVPYDLPIPGGWQPGRMVKVVGTVKMNAEKFVINVCCGQDIVFHFSARFREAGFHQVMVRNSRISNDWGTEERDAPRFPFKYGERFEVLILGEPNQYKLAANNQHLLEFKHRYKTLQDVTKVSTYGEIDLHAMSMI</sequence>
<evidence type="ECO:0000313" key="6">
    <source>
        <dbReference type="Proteomes" id="UP000287033"/>
    </source>
</evidence>
<feature type="region of interest" description="Disordered" evidence="3">
    <location>
        <begin position="95"/>
        <end position="171"/>
    </location>
</feature>
<feature type="compositionally biased region" description="Low complexity" evidence="3">
    <location>
        <begin position="151"/>
        <end position="167"/>
    </location>
</feature>
<dbReference type="CDD" id="cd00070">
    <property type="entry name" value="GLECT"/>
    <property type="match status" value="1"/>
</dbReference>
<dbReference type="SMART" id="SM00276">
    <property type="entry name" value="GLECT"/>
    <property type="match status" value="1"/>
</dbReference>
<dbReference type="OrthoDB" id="8942303at2759"/>
<dbReference type="InterPro" id="IPR013320">
    <property type="entry name" value="ConA-like_dom_sf"/>
</dbReference>
<feature type="compositionally biased region" description="Pro residues" evidence="3">
    <location>
        <begin position="110"/>
        <end position="134"/>
    </location>
</feature>
<dbReference type="InterPro" id="IPR001079">
    <property type="entry name" value="Galectin_CRD"/>
</dbReference>
<dbReference type="GO" id="GO:0030246">
    <property type="term" value="F:carbohydrate binding"/>
    <property type="evidence" value="ECO:0007669"/>
    <property type="project" value="UniProtKB-UniRule"/>
</dbReference>
<dbReference type="PANTHER" id="PTHR11346:SF147">
    <property type="entry name" value="GALECTIN"/>
    <property type="match status" value="1"/>
</dbReference>
<dbReference type="Gene3D" id="2.60.120.200">
    <property type="match status" value="1"/>
</dbReference>
<dbReference type="STRING" id="137246.A0A401SR48"/>
<dbReference type="Proteomes" id="UP000287033">
    <property type="component" value="Unassembled WGS sequence"/>
</dbReference>
<dbReference type="EMBL" id="BEZZ01000468">
    <property type="protein sequence ID" value="GCC32871.1"/>
    <property type="molecule type" value="Genomic_DNA"/>
</dbReference>